<dbReference type="PANTHER" id="PTHR21174">
    <property type="match status" value="1"/>
</dbReference>
<evidence type="ECO:0000313" key="10">
    <source>
        <dbReference type="EMBL" id="GAA4320842.1"/>
    </source>
</evidence>
<dbReference type="Pfam" id="PF01966">
    <property type="entry name" value="HD"/>
    <property type="match status" value="1"/>
</dbReference>
<dbReference type="SUPFAM" id="SSF109604">
    <property type="entry name" value="HD-domain/PDEase-like"/>
    <property type="match status" value="1"/>
</dbReference>
<feature type="transmembrane region" description="Helical" evidence="8">
    <location>
        <begin position="302"/>
        <end position="328"/>
    </location>
</feature>
<dbReference type="SMART" id="SM00471">
    <property type="entry name" value="HDc"/>
    <property type="match status" value="1"/>
</dbReference>
<dbReference type="RefSeq" id="WP_344981890.1">
    <property type="nucleotide sequence ID" value="NZ_BAABFN010000022.1"/>
</dbReference>
<evidence type="ECO:0000313" key="11">
    <source>
        <dbReference type="Proteomes" id="UP001501207"/>
    </source>
</evidence>
<name>A0ABP8GAX5_9BACT</name>
<dbReference type="PANTHER" id="PTHR21174:SF0">
    <property type="entry name" value="HD PHOSPHOHYDROLASE FAMILY PROTEIN-RELATED"/>
    <property type="match status" value="1"/>
</dbReference>
<comment type="caution">
    <text evidence="10">The sequence shown here is derived from an EMBL/GenBank/DDBJ whole genome shotgun (WGS) entry which is preliminary data.</text>
</comment>
<keyword evidence="2" id="KW-1003">Cell membrane</keyword>
<gene>
    <name evidence="10" type="ORF">GCM10023143_35300</name>
</gene>
<dbReference type="InterPro" id="IPR003607">
    <property type="entry name" value="HD/PDEase_dom"/>
</dbReference>
<evidence type="ECO:0000256" key="5">
    <source>
        <dbReference type="ARBA" id="ARBA00022989"/>
    </source>
</evidence>
<evidence type="ECO:0000256" key="6">
    <source>
        <dbReference type="ARBA" id="ARBA00023118"/>
    </source>
</evidence>
<dbReference type="CDD" id="cd00077">
    <property type="entry name" value="HDc"/>
    <property type="match status" value="1"/>
</dbReference>
<keyword evidence="4" id="KW-0547">Nucleotide-binding</keyword>
<feature type="domain" description="HD/PDEase" evidence="9">
    <location>
        <begin position="44"/>
        <end position="161"/>
    </location>
</feature>
<dbReference type="InterPro" id="IPR006674">
    <property type="entry name" value="HD_domain"/>
</dbReference>
<evidence type="ECO:0000256" key="7">
    <source>
        <dbReference type="ARBA" id="ARBA00023136"/>
    </source>
</evidence>
<keyword evidence="5 8" id="KW-1133">Transmembrane helix</keyword>
<feature type="transmembrane region" description="Helical" evidence="8">
    <location>
        <begin position="277"/>
        <end position="296"/>
    </location>
</feature>
<accession>A0ABP8GAX5</accession>
<feature type="transmembrane region" description="Helical" evidence="8">
    <location>
        <begin position="400"/>
        <end position="422"/>
    </location>
</feature>
<dbReference type="InterPro" id="IPR009218">
    <property type="entry name" value="HD_phosphohydro"/>
</dbReference>
<evidence type="ECO:0000256" key="3">
    <source>
        <dbReference type="ARBA" id="ARBA00022692"/>
    </source>
</evidence>
<reference evidence="11" key="1">
    <citation type="journal article" date="2019" name="Int. J. Syst. Evol. Microbiol.">
        <title>The Global Catalogue of Microorganisms (GCM) 10K type strain sequencing project: providing services to taxonomists for standard genome sequencing and annotation.</title>
        <authorList>
            <consortium name="The Broad Institute Genomics Platform"/>
            <consortium name="The Broad Institute Genome Sequencing Center for Infectious Disease"/>
            <person name="Wu L."/>
            <person name="Ma J."/>
        </authorList>
    </citation>
    <scope>NUCLEOTIDE SEQUENCE [LARGE SCALE GENOMIC DNA]</scope>
    <source>
        <strain evidence="11">JCM 17664</strain>
    </source>
</reference>
<evidence type="ECO:0000256" key="4">
    <source>
        <dbReference type="ARBA" id="ARBA00022741"/>
    </source>
</evidence>
<sequence>MTDFKEGTTSSPPEMAGNAALVAALDKIRQHVRAFYRLNDQGRFVYHTLEHTENVVSAAVRIAHHYRLNDEDLFVVMAACWFHDTGYYTGDGSGKGHEDRGAEMAAQFLRELQIPEPQIKRVQDCILATRIPQQPATLPEQIVCDADLFHLGTDGFAACNKLMRREAETLQQHKISKEDWRLGTIRFLSDHHYHTDYCRELLGPQKRRNIELLEQKAAEGAAEKAVLSGVSGNGVPADAGTASGKKGEKRPDRGIETVFRISSGNHQKLSDMADRKAHIMISTNSIIISVLLSVLFRKLEEYPHFMLPATLLLVVCVLAIVFSILAATPKVSGGRFSREDLDAKRVNLLFFGNFYRMSFEEYSEGMNRLMNDRDFLYGSLIRDVYAQGRVLSRKYRLLRIAYNVFMYGLIASVIAFIIAAVAHTHGII</sequence>
<evidence type="ECO:0000256" key="2">
    <source>
        <dbReference type="ARBA" id="ARBA00022475"/>
    </source>
</evidence>
<dbReference type="Gene3D" id="1.10.3210.10">
    <property type="entry name" value="Hypothetical protein af1432"/>
    <property type="match status" value="1"/>
</dbReference>
<evidence type="ECO:0000259" key="9">
    <source>
        <dbReference type="SMART" id="SM00471"/>
    </source>
</evidence>
<organism evidence="10 11">
    <name type="scientific">Compostibacter hankyongensis</name>
    <dbReference type="NCBI Taxonomy" id="1007089"/>
    <lineage>
        <taxon>Bacteria</taxon>
        <taxon>Pseudomonadati</taxon>
        <taxon>Bacteroidota</taxon>
        <taxon>Chitinophagia</taxon>
        <taxon>Chitinophagales</taxon>
        <taxon>Chitinophagaceae</taxon>
        <taxon>Compostibacter</taxon>
    </lineage>
</organism>
<keyword evidence="7 8" id="KW-0472">Membrane</keyword>
<comment type="subcellular location">
    <subcellularLocation>
        <location evidence="1">Cell membrane</location>
    </subcellularLocation>
</comment>
<evidence type="ECO:0000256" key="8">
    <source>
        <dbReference type="SAM" id="Phobius"/>
    </source>
</evidence>
<evidence type="ECO:0000256" key="1">
    <source>
        <dbReference type="ARBA" id="ARBA00004236"/>
    </source>
</evidence>
<dbReference type="EMBL" id="BAABFN010000022">
    <property type="protein sequence ID" value="GAA4320842.1"/>
    <property type="molecule type" value="Genomic_DNA"/>
</dbReference>
<keyword evidence="11" id="KW-1185">Reference proteome</keyword>
<keyword evidence="6" id="KW-0051">Antiviral defense</keyword>
<dbReference type="Proteomes" id="UP001501207">
    <property type="component" value="Unassembled WGS sequence"/>
</dbReference>
<protein>
    <recommendedName>
        <fullName evidence="9">HD/PDEase domain-containing protein</fullName>
    </recommendedName>
</protein>
<dbReference type="Pfam" id="PF18967">
    <property type="entry name" value="PycTM"/>
    <property type="match status" value="1"/>
</dbReference>
<dbReference type="InterPro" id="IPR043760">
    <property type="entry name" value="PycTM_dom"/>
</dbReference>
<proteinExistence type="predicted"/>
<keyword evidence="3 8" id="KW-0812">Transmembrane</keyword>